<dbReference type="RefSeq" id="WP_163317891.1">
    <property type="nucleotide sequence ID" value="NZ_JAAGAA010000018.1"/>
</dbReference>
<protein>
    <submittedName>
        <fullName evidence="1">Uncharacterized protein</fullName>
    </submittedName>
</protein>
<dbReference type="Proteomes" id="UP000482578">
    <property type="component" value="Unassembled WGS sequence"/>
</dbReference>
<gene>
    <name evidence="1" type="ORF">GZH52_15790</name>
</gene>
<dbReference type="EMBL" id="JAAGAA010000018">
    <property type="protein sequence ID" value="NDV14232.1"/>
    <property type="molecule type" value="Genomic_DNA"/>
</dbReference>
<evidence type="ECO:0000313" key="2">
    <source>
        <dbReference type="Proteomes" id="UP000482578"/>
    </source>
</evidence>
<organism evidence="1 2">
    <name type="scientific">Crenobacter caeni</name>
    <dbReference type="NCBI Taxonomy" id="2705474"/>
    <lineage>
        <taxon>Bacteria</taxon>
        <taxon>Pseudomonadati</taxon>
        <taxon>Pseudomonadota</taxon>
        <taxon>Betaproteobacteria</taxon>
        <taxon>Neisseriales</taxon>
        <taxon>Neisseriaceae</taxon>
        <taxon>Crenobacter</taxon>
    </lineage>
</organism>
<keyword evidence="2" id="KW-1185">Reference proteome</keyword>
<dbReference type="AlphaFoldDB" id="A0A6B2KVG2"/>
<sequence>MTTLVACALVYFFVLPIVGGALAYLRGDVAAEFKQAGEAERVPLFNPFYSKSPFNLS</sequence>
<evidence type="ECO:0000313" key="1">
    <source>
        <dbReference type="EMBL" id="NDV14232.1"/>
    </source>
</evidence>
<reference evidence="1 2" key="1">
    <citation type="submission" date="2020-02" db="EMBL/GenBank/DDBJ databases">
        <authorList>
            <person name="Yang Z."/>
        </authorList>
    </citation>
    <scope>NUCLEOTIDE SEQUENCE [LARGE SCALE GENOMIC DNA]</scope>
    <source>
        <strain evidence="1 2">HX-7-9</strain>
    </source>
</reference>
<accession>A0A6B2KVG2</accession>
<proteinExistence type="predicted"/>
<name>A0A6B2KVG2_9NEIS</name>
<comment type="caution">
    <text evidence="1">The sequence shown here is derived from an EMBL/GenBank/DDBJ whole genome shotgun (WGS) entry which is preliminary data.</text>
</comment>